<evidence type="ECO:0000313" key="3">
    <source>
        <dbReference type="Proteomes" id="UP000293342"/>
    </source>
</evidence>
<dbReference type="EMBL" id="SJKD01000007">
    <property type="protein sequence ID" value="TCC45766.1"/>
    <property type="molecule type" value="Genomic_DNA"/>
</dbReference>
<sequence>MRDLAADLRGSVVGIAVQDLRWSRVITPEAFALALIVNTRAGGSPLGAHATCGQLMAAIEEVDHPQRGTSRDLELARRLARLGDHLEHGMLRFLESYGLAGLGEGDLTPYGNLAVLCDLQNDDTRSRDRPQSSPRTTTKRPDLDDSTTA</sequence>
<accession>A0A4R0JLM8</accession>
<name>A0A4R0JLM8_9ACTN</name>
<evidence type="ECO:0000256" key="1">
    <source>
        <dbReference type="SAM" id="MobiDB-lite"/>
    </source>
</evidence>
<feature type="region of interest" description="Disordered" evidence="1">
    <location>
        <begin position="121"/>
        <end position="149"/>
    </location>
</feature>
<dbReference type="AlphaFoldDB" id="A0A4R0JLM8"/>
<proteinExistence type="predicted"/>
<dbReference type="Proteomes" id="UP000293342">
    <property type="component" value="Unassembled WGS sequence"/>
</dbReference>
<gene>
    <name evidence="2" type="ORF">E0H75_29025</name>
</gene>
<dbReference type="RefSeq" id="WP_131516852.1">
    <property type="nucleotide sequence ID" value="NZ_SJKD01000007.1"/>
</dbReference>
<reference evidence="2 3" key="1">
    <citation type="submission" date="2019-02" db="EMBL/GenBank/DDBJ databases">
        <title>Kribbella capetownensis sp. nov. and Kribbella speibonae sp. nov., isolated from soil.</title>
        <authorList>
            <person name="Curtis S.M."/>
            <person name="Norton I."/>
            <person name="Everest G.J."/>
            <person name="Meyers P.R."/>
        </authorList>
    </citation>
    <scope>NUCLEOTIDE SEQUENCE [LARGE SCALE GENOMIC DNA]</scope>
    <source>
        <strain evidence="2 3">YM53</strain>
    </source>
</reference>
<organism evidence="2 3">
    <name type="scientific">Kribbella capetownensis</name>
    <dbReference type="NCBI Taxonomy" id="1572659"/>
    <lineage>
        <taxon>Bacteria</taxon>
        <taxon>Bacillati</taxon>
        <taxon>Actinomycetota</taxon>
        <taxon>Actinomycetes</taxon>
        <taxon>Propionibacteriales</taxon>
        <taxon>Kribbellaceae</taxon>
        <taxon>Kribbella</taxon>
    </lineage>
</organism>
<dbReference type="OrthoDB" id="3830717at2"/>
<comment type="caution">
    <text evidence="2">The sequence shown here is derived from an EMBL/GenBank/DDBJ whole genome shotgun (WGS) entry which is preliminary data.</text>
</comment>
<keyword evidence="3" id="KW-1185">Reference proteome</keyword>
<evidence type="ECO:0000313" key="2">
    <source>
        <dbReference type="EMBL" id="TCC45766.1"/>
    </source>
</evidence>
<protein>
    <submittedName>
        <fullName evidence="2">Uncharacterized protein</fullName>
    </submittedName>
</protein>